<dbReference type="GO" id="GO:0005829">
    <property type="term" value="C:cytosol"/>
    <property type="evidence" value="ECO:0007669"/>
    <property type="project" value="TreeGrafter"/>
</dbReference>
<protein>
    <submittedName>
        <fullName evidence="4">Nucleoside hydrolase</fullName>
    </submittedName>
</protein>
<dbReference type="OrthoDB" id="2530052at2"/>
<dbReference type="PATRIC" id="fig|361041.3.peg.29"/>
<dbReference type="PANTHER" id="PTHR12304">
    <property type="entry name" value="INOSINE-URIDINE PREFERRING NUCLEOSIDE HYDROLASE"/>
    <property type="match status" value="1"/>
</dbReference>
<dbReference type="GO" id="GO:0006152">
    <property type="term" value="P:purine nucleoside catabolic process"/>
    <property type="evidence" value="ECO:0007669"/>
    <property type="project" value="TreeGrafter"/>
</dbReference>
<feature type="domain" description="Inosine/uridine-preferring nucleoside hydrolase" evidence="3">
    <location>
        <begin position="12"/>
        <end position="240"/>
    </location>
</feature>
<organism evidence="4 5">
    <name type="scientific">Devosia soli</name>
    <dbReference type="NCBI Taxonomy" id="361041"/>
    <lineage>
        <taxon>Bacteria</taxon>
        <taxon>Pseudomonadati</taxon>
        <taxon>Pseudomonadota</taxon>
        <taxon>Alphaproteobacteria</taxon>
        <taxon>Hyphomicrobiales</taxon>
        <taxon>Devosiaceae</taxon>
        <taxon>Devosia</taxon>
    </lineage>
</organism>
<dbReference type="AlphaFoldDB" id="A0A0F5LJT3"/>
<evidence type="ECO:0000256" key="1">
    <source>
        <dbReference type="ARBA" id="ARBA00022801"/>
    </source>
</evidence>
<dbReference type="SUPFAM" id="SSF53590">
    <property type="entry name" value="Nucleoside hydrolase"/>
    <property type="match status" value="1"/>
</dbReference>
<gene>
    <name evidence="4" type="ORF">VW35_00145</name>
</gene>
<dbReference type="InterPro" id="IPR036452">
    <property type="entry name" value="Ribo_hydro-like"/>
</dbReference>
<comment type="caution">
    <text evidence="4">The sequence shown here is derived from an EMBL/GenBank/DDBJ whole genome shotgun (WGS) entry which is preliminary data.</text>
</comment>
<sequence>MTNLPREKRARLILNTDAKNEADDQFTIVHALLTPTFDFHGIIAAHFGAHRSKTSMEDSRQEIDHLLKLMDLEGRIPVANGAAAALPDETTPVPSPGAQMIIDQAMSDDDRPLYVAFLGPLTDMASAILMEPRLNESNVICVWIGGGVWPSGGREFNLMNDIAAANVVMRSKVQVWQIPSTVYRMMSVSYAELQERCEDKGAIGKYLVDQLIDWNLRVHQGPIEHRSLGDTPALSVILNPLGGTFDWRPAPEFSPQMHYIHNGQHRPIKVYDTIDIRYILEDFYAKLARFHRGVQGLANFG</sequence>
<keyword evidence="5" id="KW-1185">Reference proteome</keyword>
<evidence type="ECO:0000313" key="4">
    <source>
        <dbReference type="EMBL" id="KKB82540.1"/>
    </source>
</evidence>
<dbReference type="InterPro" id="IPR001910">
    <property type="entry name" value="Inosine/uridine_hydrolase_dom"/>
</dbReference>
<keyword evidence="2" id="KW-0326">Glycosidase</keyword>
<proteinExistence type="predicted"/>
<dbReference type="GO" id="GO:0008477">
    <property type="term" value="F:purine nucleosidase activity"/>
    <property type="evidence" value="ECO:0007669"/>
    <property type="project" value="TreeGrafter"/>
</dbReference>
<dbReference type="PANTHER" id="PTHR12304:SF4">
    <property type="entry name" value="URIDINE NUCLEOSIDASE"/>
    <property type="match status" value="1"/>
</dbReference>
<dbReference type="Gene3D" id="3.90.245.10">
    <property type="entry name" value="Ribonucleoside hydrolase-like"/>
    <property type="match status" value="1"/>
</dbReference>
<evidence type="ECO:0000256" key="2">
    <source>
        <dbReference type="ARBA" id="ARBA00023295"/>
    </source>
</evidence>
<dbReference type="Pfam" id="PF01156">
    <property type="entry name" value="IU_nuc_hydro"/>
    <property type="match status" value="1"/>
</dbReference>
<dbReference type="STRING" id="361041.VW35_00145"/>
<dbReference type="Proteomes" id="UP000033514">
    <property type="component" value="Unassembled WGS sequence"/>
</dbReference>
<name>A0A0F5LJT3_9HYPH</name>
<reference evidence="4 5" key="1">
    <citation type="submission" date="2015-03" db="EMBL/GenBank/DDBJ databases">
        <authorList>
            <person name="Hassan Y.I."/>
            <person name="Lepp D."/>
            <person name="Zhou T."/>
        </authorList>
    </citation>
    <scope>NUCLEOTIDE SEQUENCE [LARGE SCALE GENOMIC DNA]</scope>
    <source>
        <strain evidence="4 5">GH2-10</strain>
    </source>
</reference>
<evidence type="ECO:0000259" key="3">
    <source>
        <dbReference type="Pfam" id="PF01156"/>
    </source>
</evidence>
<keyword evidence="1 4" id="KW-0378">Hydrolase</keyword>
<dbReference type="InterPro" id="IPR023186">
    <property type="entry name" value="IUNH"/>
</dbReference>
<accession>A0A0F5LJT3</accession>
<dbReference type="RefSeq" id="WP_046141009.1">
    <property type="nucleotide sequence ID" value="NZ_LAJG01000001.1"/>
</dbReference>
<dbReference type="EMBL" id="LAJG01000001">
    <property type="protein sequence ID" value="KKB82540.1"/>
    <property type="molecule type" value="Genomic_DNA"/>
</dbReference>
<evidence type="ECO:0000313" key="5">
    <source>
        <dbReference type="Proteomes" id="UP000033514"/>
    </source>
</evidence>